<evidence type="ECO:0000256" key="1">
    <source>
        <dbReference type="SAM" id="MobiDB-lite"/>
    </source>
</evidence>
<keyword evidence="3" id="KW-1185">Reference proteome</keyword>
<protein>
    <submittedName>
        <fullName evidence="2">Uncharacterized protein</fullName>
    </submittedName>
</protein>
<reference evidence="2 3" key="1">
    <citation type="submission" date="2022-01" db="EMBL/GenBank/DDBJ databases">
        <title>Maritalea mediterranea sp. nov., isolated from marine plastic residues from the Malva-rosa beach (Valencia, Spain).</title>
        <authorList>
            <person name="Vidal-Verdu A."/>
            <person name="Molina-Menor E."/>
            <person name="Pascual J."/>
            <person name="Pereto J."/>
            <person name="Porcar M."/>
        </authorList>
    </citation>
    <scope>NUCLEOTIDE SEQUENCE [LARGE SCALE GENOMIC DNA]</scope>
    <source>
        <strain evidence="2 3">P4.10X</strain>
    </source>
</reference>
<dbReference type="Proteomes" id="UP001201217">
    <property type="component" value="Unassembled WGS sequence"/>
</dbReference>
<evidence type="ECO:0000313" key="2">
    <source>
        <dbReference type="EMBL" id="MCF4098612.1"/>
    </source>
</evidence>
<dbReference type="RefSeq" id="WP_236114126.1">
    <property type="nucleotide sequence ID" value="NZ_JAKGTI010000001.1"/>
</dbReference>
<feature type="compositionally biased region" description="Basic and acidic residues" evidence="1">
    <location>
        <begin position="7"/>
        <end position="18"/>
    </location>
</feature>
<comment type="caution">
    <text evidence="2">The sequence shown here is derived from an EMBL/GenBank/DDBJ whole genome shotgun (WGS) entry which is preliminary data.</text>
</comment>
<evidence type="ECO:0000313" key="3">
    <source>
        <dbReference type="Proteomes" id="UP001201217"/>
    </source>
</evidence>
<sequence>MINQQAKLEHASQERENLVEQNAANKEAYQAALEKDRAVSYEIAMGRAAGPTQGLRIGEQNRQGALSIANAQDRKDAARANYVASGHHTTIAANNRIEVERAKANATIIGSFANAFG</sequence>
<proteinExistence type="predicted"/>
<accession>A0ABS9E704</accession>
<dbReference type="EMBL" id="JAKGTI010000001">
    <property type="protein sequence ID" value="MCF4098612.1"/>
    <property type="molecule type" value="Genomic_DNA"/>
</dbReference>
<organism evidence="2 3">
    <name type="scientific">Maritalea mediterranea</name>
    <dbReference type="NCBI Taxonomy" id="2909667"/>
    <lineage>
        <taxon>Bacteria</taxon>
        <taxon>Pseudomonadati</taxon>
        <taxon>Pseudomonadota</taxon>
        <taxon>Alphaproteobacteria</taxon>
        <taxon>Hyphomicrobiales</taxon>
        <taxon>Devosiaceae</taxon>
        <taxon>Maritalea</taxon>
    </lineage>
</organism>
<feature type="region of interest" description="Disordered" evidence="1">
    <location>
        <begin position="1"/>
        <end position="22"/>
    </location>
</feature>
<name>A0ABS9E704_9HYPH</name>
<gene>
    <name evidence="2" type="ORF">L1I42_08940</name>
</gene>